<dbReference type="AlphaFoldDB" id="A0A6A6ETF7"/>
<dbReference type="Pfam" id="PF00026">
    <property type="entry name" value="Asp"/>
    <property type="match status" value="1"/>
</dbReference>
<evidence type="ECO:0000256" key="2">
    <source>
        <dbReference type="ARBA" id="ARBA00022750"/>
    </source>
</evidence>
<evidence type="ECO:0000256" key="1">
    <source>
        <dbReference type="ARBA" id="ARBA00007447"/>
    </source>
</evidence>
<evidence type="ECO:0000256" key="3">
    <source>
        <dbReference type="SAM" id="SignalP"/>
    </source>
</evidence>
<dbReference type="SUPFAM" id="SSF50630">
    <property type="entry name" value="Acid proteases"/>
    <property type="match status" value="1"/>
</dbReference>
<keyword evidence="5" id="KW-0645">Protease</keyword>
<organism evidence="5 6">
    <name type="scientific">Zopfia rhizophila CBS 207.26</name>
    <dbReference type="NCBI Taxonomy" id="1314779"/>
    <lineage>
        <taxon>Eukaryota</taxon>
        <taxon>Fungi</taxon>
        <taxon>Dikarya</taxon>
        <taxon>Ascomycota</taxon>
        <taxon>Pezizomycotina</taxon>
        <taxon>Dothideomycetes</taxon>
        <taxon>Dothideomycetes incertae sedis</taxon>
        <taxon>Zopfiaceae</taxon>
        <taxon>Zopfia</taxon>
    </lineage>
</organism>
<name>A0A6A6ETF7_9PEZI</name>
<sequence>MLLSPSNIPSIAFLIILSCSINVFGLERRAPSRNVLTSNVLKLTSAPWHFPISPNSLSKRFSHSQFIDTIAHDEAEVNNQQDLLTLGGRVYMTNVTLGNQSYTLVIDTGSSDTWIAGSNLQCLRRITQFPAPNSRCGFRQLYHESLTFERIESHDFTVSYTDEEFLSGDLGTEEVEVAGLKARSSGLMGLAYPSLVSNVRDLNYTSIIFSLFEDKTIPPIFSLALTRSTNSKQYDGGLLALGGIP</sequence>
<feature type="chain" id="PRO_5025573345" evidence="3">
    <location>
        <begin position="26"/>
        <end position="245"/>
    </location>
</feature>
<dbReference type="PROSITE" id="PS00141">
    <property type="entry name" value="ASP_PROTEASE"/>
    <property type="match status" value="1"/>
</dbReference>
<dbReference type="InterPro" id="IPR021109">
    <property type="entry name" value="Peptidase_aspartic_dom_sf"/>
</dbReference>
<dbReference type="PANTHER" id="PTHR47966:SF47">
    <property type="entry name" value="ENDOPEPTIDASE, PUTATIVE (AFU_ORTHOLOGUE AFUA_3G01220)-RELATED"/>
    <property type="match status" value="1"/>
</dbReference>
<dbReference type="InterPro" id="IPR034164">
    <property type="entry name" value="Pepsin-like_dom"/>
</dbReference>
<dbReference type="OrthoDB" id="15189at2759"/>
<dbReference type="EMBL" id="ML994612">
    <property type="protein sequence ID" value="KAF2194028.1"/>
    <property type="molecule type" value="Genomic_DNA"/>
</dbReference>
<comment type="similarity">
    <text evidence="1">Belongs to the peptidase A1 family.</text>
</comment>
<evidence type="ECO:0000313" key="5">
    <source>
        <dbReference type="EMBL" id="KAF2194028.1"/>
    </source>
</evidence>
<keyword evidence="6" id="KW-1185">Reference proteome</keyword>
<feature type="signal peptide" evidence="3">
    <location>
        <begin position="1"/>
        <end position="25"/>
    </location>
</feature>
<accession>A0A6A6ETF7</accession>
<dbReference type="Gene3D" id="2.40.70.10">
    <property type="entry name" value="Acid Proteases"/>
    <property type="match status" value="1"/>
</dbReference>
<dbReference type="Proteomes" id="UP000800200">
    <property type="component" value="Unassembled WGS sequence"/>
</dbReference>
<evidence type="ECO:0000259" key="4">
    <source>
        <dbReference type="PROSITE" id="PS51767"/>
    </source>
</evidence>
<keyword evidence="3" id="KW-0732">Signal</keyword>
<dbReference type="CDD" id="cd05471">
    <property type="entry name" value="pepsin_like"/>
    <property type="match status" value="1"/>
</dbReference>
<keyword evidence="2" id="KW-0064">Aspartyl protease</keyword>
<gene>
    <name evidence="5" type="ORF">K469DRAFT_727468</name>
</gene>
<dbReference type="GO" id="GO:0004190">
    <property type="term" value="F:aspartic-type endopeptidase activity"/>
    <property type="evidence" value="ECO:0007669"/>
    <property type="project" value="UniProtKB-KW"/>
</dbReference>
<dbReference type="PROSITE" id="PS51767">
    <property type="entry name" value="PEPTIDASE_A1"/>
    <property type="match status" value="1"/>
</dbReference>
<reference evidence="5" key="1">
    <citation type="journal article" date="2020" name="Stud. Mycol.">
        <title>101 Dothideomycetes genomes: a test case for predicting lifestyles and emergence of pathogens.</title>
        <authorList>
            <person name="Haridas S."/>
            <person name="Albert R."/>
            <person name="Binder M."/>
            <person name="Bloem J."/>
            <person name="Labutti K."/>
            <person name="Salamov A."/>
            <person name="Andreopoulos B."/>
            <person name="Baker S."/>
            <person name="Barry K."/>
            <person name="Bills G."/>
            <person name="Bluhm B."/>
            <person name="Cannon C."/>
            <person name="Castanera R."/>
            <person name="Culley D."/>
            <person name="Daum C."/>
            <person name="Ezra D."/>
            <person name="Gonzalez J."/>
            <person name="Henrissat B."/>
            <person name="Kuo A."/>
            <person name="Liang C."/>
            <person name="Lipzen A."/>
            <person name="Lutzoni F."/>
            <person name="Magnuson J."/>
            <person name="Mondo S."/>
            <person name="Nolan M."/>
            <person name="Ohm R."/>
            <person name="Pangilinan J."/>
            <person name="Park H.-J."/>
            <person name="Ramirez L."/>
            <person name="Alfaro M."/>
            <person name="Sun H."/>
            <person name="Tritt A."/>
            <person name="Yoshinaga Y."/>
            <person name="Zwiers L.-H."/>
            <person name="Turgeon B."/>
            <person name="Goodwin S."/>
            <person name="Spatafora J."/>
            <person name="Crous P."/>
            <person name="Grigoriev I."/>
        </authorList>
    </citation>
    <scope>NUCLEOTIDE SEQUENCE</scope>
    <source>
        <strain evidence="5">CBS 207.26</strain>
    </source>
</reference>
<dbReference type="InterPro" id="IPR001969">
    <property type="entry name" value="Aspartic_peptidase_AS"/>
</dbReference>
<proteinExistence type="inferred from homology"/>
<keyword evidence="2" id="KW-0378">Hydrolase</keyword>
<dbReference type="GO" id="GO:0006508">
    <property type="term" value="P:proteolysis"/>
    <property type="evidence" value="ECO:0007669"/>
    <property type="project" value="UniProtKB-KW"/>
</dbReference>
<evidence type="ECO:0000313" key="6">
    <source>
        <dbReference type="Proteomes" id="UP000800200"/>
    </source>
</evidence>
<dbReference type="PANTHER" id="PTHR47966">
    <property type="entry name" value="BETA-SITE APP-CLEAVING ENZYME, ISOFORM A-RELATED"/>
    <property type="match status" value="1"/>
</dbReference>
<dbReference type="InterPro" id="IPR033121">
    <property type="entry name" value="PEPTIDASE_A1"/>
</dbReference>
<protein>
    <submittedName>
        <fullName evidence="5">Acid protease</fullName>
    </submittedName>
</protein>
<dbReference type="GO" id="GO:0000324">
    <property type="term" value="C:fungal-type vacuole"/>
    <property type="evidence" value="ECO:0007669"/>
    <property type="project" value="TreeGrafter"/>
</dbReference>
<dbReference type="InterPro" id="IPR001461">
    <property type="entry name" value="Aspartic_peptidase_A1"/>
</dbReference>
<feature type="domain" description="Peptidase A1" evidence="4">
    <location>
        <begin position="91"/>
        <end position="245"/>
    </location>
</feature>